<dbReference type="InterPro" id="IPR005854">
    <property type="entry name" value="PurF"/>
</dbReference>
<comment type="catalytic activity">
    <reaction evidence="9">
        <text>5-phospho-beta-D-ribosylamine + L-glutamate + diphosphate = 5-phospho-alpha-D-ribose 1-diphosphate + L-glutamine + H2O</text>
        <dbReference type="Rhea" id="RHEA:14905"/>
        <dbReference type="ChEBI" id="CHEBI:15377"/>
        <dbReference type="ChEBI" id="CHEBI:29985"/>
        <dbReference type="ChEBI" id="CHEBI:33019"/>
        <dbReference type="ChEBI" id="CHEBI:58017"/>
        <dbReference type="ChEBI" id="CHEBI:58359"/>
        <dbReference type="ChEBI" id="CHEBI:58681"/>
        <dbReference type="EC" id="2.4.2.14"/>
    </reaction>
</comment>
<accession>A0A835GWN7</accession>
<evidence type="ECO:0000256" key="2">
    <source>
        <dbReference type="ARBA" id="ARBA00010138"/>
    </source>
</evidence>
<evidence type="ECO:0000313" key="12">
    <source>
        <dbReference type="EMBL" id="KAF9588905.1"/>
    </source>
</evidence>
<keyword evidence="13" id="KW-1185">Reference proteome</keyword>
<keyword evidence="8" id="KW-0411">Iron-sulfur</keyword>
<keyword evidence="6" id="KW-0658">Purine biosynthesis</keyword>
<dbReference type="Pfam" id="PF13537">
    <property type="entry name" value="GATase_7"/>
    <property type="match status" value="1"/>
</dbReference>
<evidence type="ECO:0000256" key="10">
    <source>
        <dbReference type="SAM" id="MobiDB-lite"/>
    </source>
</evidence>
<evidence type="ECO:0000256" key="4">
    <source>
        <dbReference type="ARBA" id="ARBA00022676"/>
    </source>
</evidence>
<dbReference type="EC" id="2.4.2.14" evidence="3"/>
<keyword evidence="7" id="KW-0315">Glutamine amidotransferase</keyword>
<keyword evidence="8" id="KW-0479">Metal-binding</keyword>
<dbReference type="PANTHER" id="PTHR11907">
    <property type="entry name" value="AMIDOPHOSPHORIBOSYLTRANSFERASE"/>
    <property type="match status" value="1"/>
</dbReference>
<feature type="region of interest" description="Disordered" evidence="10">
    <location>
        <begin position="54"/>
        <end position="75"/>
    </location>
</feature>
<proteinExistence type="inferred from homology"/>
<dbReference type="InterPro" id="IPR000836">
    <property type="entry name" value="PRTase_dom"/>
</dbReference>
<dbReference type="InterPro" id="IPR029057">
    <property type="entry name" value="PRTase-like"/>
</dbReference>
<dbReference type="GO" id="GO:0004044">
    <property type="term" value="F:amidophosphoribosyltransferase activity"/>
    <property type="evidence" value="ECO:0007669"/>
    <property type="project" value="UniProtKB-EC"/>
</dbReference>
<keyword evidence="8" id="KW-0408">Iron</keyword>
<dbReference type="CDD" id="cd06223">
    <property type="entry name" value="PRTases_typeI"/>
    <property type="match status" value="1"/>
</dbReference>
<evidence type="ECO:0000256" key="8">
    <source>
        <dbReference type="ARBA" id="ARBA00023014"/>
    </source>
</evidence>
<reference evidence="12 13" key="1">
    <citation type="submission" date="2020-10" db="EMBL/GenBank/DDBJ databases">
        <title>The Coptis chinensis genome and diversification of protoberbering-type alkaloids.</title>
        <authorList>
            <person name="Wang B."/>
            <person name="Shu S."/>
            <person name="Song C."/>
            <person name="Liu Y."/>
        </authorList>
    </citation>
    <scope>NUCLEOTIDE SEQUENCE [LARGE SCALE GENOMIC DNA]</scope>
    <source>
        <strain evidence="12">HL-2020</strain>
        <tissue evidence="12">Leaf</tissue>
    </source>
</reference>
<comment type="pathway">
    <text evidence="1">Purine metabolism; IMP biosynthesis via de novo pathway; N(1)-(5-phospho-D-ribosyl)glycinamide from 5-phospho-alpha-D-ribose 1-diphosphate: step 1/2.</text>
</comment>
<evidence type="ECO:0000256" key="7">
    <source>
        <dbReference type="ARBA" id="ARBA00022962"/>
    </source>
</evidence>
<dbReference type="UniPathway" id="UPA00074">
    <property type="reaction ID" value="UER00124"/>
</dbReference>
<dbReference type="GO" id="GO:0009113">
    <property type="term" value="P:purine nucleobase biosynthetic process"/>
    <property type="evidence" value="ECO:0007669"/>
    <property type="project" value="InterPro"/>
</dbReference>
<evidence type="ECO:0000256" key="1">
    <source>
        <dbReference type="ARBA" id="ARBA00005209"/>
    </source>
</evidence>
<dbReference type="SUPFAM" id="SSF56235">
    <property type="entry name" value="N-terminal nucleophile aminohydrolases (Ntn hydrolases)"/>
    <property type="match status" value="1"/>
</dbReference>
<dbReference type="InterPro" id="IPR029055">
    <property type="entry name" value="Ntn_hydrolases_N"/>
</dbReference>
<organism evidence="12 13">
    <name type="scientific">Coptis chinensis</name>
    <dbReference type="NCBI Taxonomy" id="261450"/>
    <lineage>
        <taxon>Eukaryota</taxon>
        <taxon>Viridiplantae</taxon>
        <taxon>Streptophyta</taxon>
        <taxon>Embryophyta</taxon>
        <taxon>Tracheophyta</taxon>
        <taxon>Spermatophyta</taxon>
        <taxon>Magnoliopsida</taxon>
        <taxon>Ranunculales</taxon>
        <taxon>Ranunculaceae</taxon>
        <taxon>Coptidoideae</taxon>
        <taxon>Coptis</taxon>
    </lineage>
</organism>
<protein>
    <recommendedName>
        <fullName evidence="3">amidophosphoribosyltransferase</fullName>
        <ecNumber evidence="3">2.4.2.14</ecNumber>
    </recommendedName>
</protein>
<comment type="similarity">
    <text evidence="2">In the C-terminal section; belongs to the purine/pyrimidine phosphoribosyltransferase family.</text>
</comment>
<dbReference type="GO" id="GO:0006189">
    <property type="term" value="P:'de novo' IMP biosynthetic process"/>
    <property type="evidence" value="ECO:0007669"/>
    <property type="project" value="UniProtKB-UniPathway"/>
</dbReference>
<dbReference type="Proteomes" id="UP000631114">
    <property type="component" value="Unassembled WGS sequence"/>
</dbReference>
<keyword evidence="5" id="KW-0808">Transferase</keyword>
<dbReference type="EMBL" id="JADFTS010000009">
    <property type="protein sequence ID" value="KAF9588905.1"/>
    <property type="molecule type" value="Genomic_DNA"/>
</dbReference>
<dbReference type="OrthoDB" id="191723at2759"/>
<dbReference type="NCBIfam" id="TIGR01134">
    <property type="entry name" value="purF"/>
    <property type="match status" value="1"/>
</dbReference>
<evidence type="ECO:0000256" key="6">
    <source>
        <dbReference type="ARBA" id="ARBA00022755"/>
    </source>
</evidence>
<dbReference type="PROSITE" id="PS51278">
    <property type="entry name" value="GATASE_TYPE_2"/>
    <property type="match status" value="1"/>
</dbReference>
<sequence>MATTTTTTSAASRLSSPKAHLLFSSSSKTLSFSSPKTLFNPSLFSHLKTQTKLSPINSTPETHFTFHDHDDDDDKPREECGVVGIYGDPEASRLCYLALHALQHRGQEGAGIVTVSDNVLKSITGVGLVSEVFNQSKLDQLPGDLAIGHVRYSTAGTSMLKNVQPFVAGYRFGSVGVAHNGNLVNYQSLRAILEENGSIFNTSSDTEVVLHLIAISKARPFFLRIVDACEQLEGAYSMVFVTEDKLVAVRDPYGFRPLVMGRRSNGAIVFASETCALDLIEATYEREVNPGEMIVVDKDGIQSLCLLPHREQKACIFEHIYFSQPNSIVFSRSVYESRRHFGEVLATEAPVDCDIVIAVPDSGKVAALGYAAKAGVPYEEGLIRSHYVGRTFIEPSQKIRDFGVKLKLAPVRSVLEGKRVVVVDDSIVRGTDAHGFCYACFSGKYPVQPKELKVKRVGDFVDDGLSMSSKSSDEGWVQPRRRVEPPGAVSKFKEIPVHDFGVLSPAKGANSEHVGDFMDGGFSMSESADEGLVQVPRNADDEKKGNEEAEEIRYEKDEK</sequence>
<evidence type="ECO:0000256" key="9">
    <source>
        <dbReference type="ARBA" id="ARBA00048430"/>
    </source>
</evidence>
<dbReference type="AlphaFoldDB" id="A0A835GWN7"/>
<keyword evidence="4" id="KW-0328">Glycosyltransferase</keyword>
<feature type="compositionally biased region" description="Basic and acidic residues" evidence="10">
    <location>
        <begin position="64"/>
        <end position="75"/>
    </location>
</feature>
<feature type="domain" description="Glutamine amidotransferase type-2" evidence="11">
    <location>
        <begin position="80"/>
        <end position="299"/>
    </location>
</feature>
<dbReference type="InterPro" id="IPR035584">
    <property type="entry name" value="PurF_N"/>
</dbReference>
<feature type="compositionally biased region" description="Basic and acidic residues" evidence="10">
    <location>
        <begin position="538"/>
        <end position="559"/>
    </location>
</feature>
<dbReference type="CDD" id="cd00715">
    <property type="entry name" value="GPATase_N"/>
    <property type="match status" value="1"/>
</dbReference>
<name>A0A835GWN7_9MAGN</name>
<dbReference type="GO" id="GO:0051536">
    <property type="term" value="F:iron-sulfur cluster binding"/>
    <property type="evidence" value="ECO:0007669"/>
    <property type="project" value="UniProtKB-KW"/>
</dbReference>
<evidence type="ECO:0000256" key="5">
    <source>
        <dbReference type="ARBA" id="ARBA00022679"/>
    </source>
</evidence>
<comment type="caution">
    <text evidence="12">The sequence shown here is derived from an EMBL/GenBank/DDBJ whole genome shotgun (WGS) entry which is preliminary data.</text>
</comment>
<feature type="region of interest" description="Disordered" evidence="10">
    <location>
        <begin position="513"/>
        <end position="559"/>
    </location>
</feature>
<dbReference type="Gene3D" id="3.40.50.2020">
    <property type="match status" value="1"/>
</dbReference>
<evidence type="ECO:0000256" key="3">
    <source>
        <dbReference type="ARBA" id="ARBA00011941"/>
    </source>
</evidence>
<evidence type="ECO:0000313" key="13">
    <source>
        <dbReference type="Proteomes" id="UP000631114"/>
    </source>
</evidence>
<evidence type="ECO:0000259" key="11">
    <source>
        <dbReference type="PROSITE" id="PS51278"/>
    </source>
</evidence>
<gene>
    <name evidence="12" type="ORF">IFM89_017136</name>
</gene>
<dbReference type="SUPFAM" id="SSF53271">
    <property type="entry name" value="PRTase-like"/>
    <property type="match status" value="1"/>
</dbReference>
<dbReference type="InterPro" id="IPR017932">
    <property type="entry name" value="GATase_2_dom"/>
</dbReference>
<dbReference type="Gene3D" id="3.60.20.10">
    <property type="entry name" value="Glutamine Phosphoribosylpyrophosphate, subunit 1, domain 1"/>
    <property type="match status" value="1"/>
</dbReference>